<dbReference type="PRINTS" id="PR00301">
    <property type="entry name" value="HEATSHOCK70"/>
</dbReference>
<dbReference type="AlphaFoldDB" id="A0A8W8LDD5"/>
<evidence type="ECO:0008006" key="6">
    <source>
        <dbReference type="Google" id="ProtNLM"/>
    </source>
</evidence>
<dbReference type="Pfam" id="PF00012">
    <property type="entry name" value="HSP70"/>
    <property type="match status" value="1"/>
</dbReference>
<reference evidence="4" key="1">
    <citation type="submission" date="2022-08" db="UniProtKB">
        <authorList>
            <consortium name="EnsemblMetazoa"/>
        </authorList>
    </citation>
    <scope>IDENTIFICATION</scope>
    <source>
        <strain evidence="4">05x7-T-G4-1.051#20</strain>
    </source>
</reference>
<dbReference type="GO" id="GO:0140662">
    <property type="term" value="F:ATP-dependent protein folding chaperone"/>
    <property type="evidence" value="ECO:0007669"/>
    <property type="project" value="InterPro"/>
</dbReference>
<keyword evidence="3" id="KW-0067">ATP-binding</keyword>
<dbReference type="Proteomes" id="UP000005408">
    <property type="component" value="Unassembled WGS sequence"/>
</dbReference>
<dbReference type="InterPro" id="IPR043129">
    <property type="entry name" value="ATPase_NBD"/>
</dbReference>
<comment type="similarity">
    <text evidence="1">Belongs to the heat shock protein 70 family.</text>
</comment>
<dbReference type="EnsemblMetazoa" id="G276.1">
    <property type="protein sequence ID" value="G276.1:cds"/>
    <property type="gene ID" value="G276"/>
</dbReference>
<keyword evidence="5" id="KW-1185">Reference proteome</keyword>
<dbReference type="InterPro" id="IPR013126">
    <property type="entry name" value="Hsp_70_fam"/>
</dbReference>
<dbReference type="PANTHER" id="PTHR14187:SF5">
    <property type="entry name" value="HEAT SHOCK 70 KDA PROTEIN 12A"/>
    <property type="match status" value="1"/>
</dbReference>
<keyword evidence="2" id="KW-0547">Nucleotide-binding</keyword>
<dbReference type="PANTHER" id="PTHR14187">
    <property type="entry name" value="ALPHA KINASE/ELONGATION FACTOR 2 KINASE"/>
    <property type="match status" value="1"/>
</dbReference>
<organism evidence="4 5">
    <name type="scientific">Magallana gigas</name>
    <name type="common">Pacific oyster</name>
    <name type="synonym">Crassostrea gigas</name>
    <dbReference type="NCBI Taxonomy" id="29159"/>
    <lineage>
        <taxon>Eukaryota</taxon>
        <taxon>Metazoa</taxon>
        <taxon>Spiralia</taxon>
        <taxon>Lophotrochozoa</taxon>
        <taxon>Mollusca</taxon>
        <taxon>Bivalvia</taxon>
        <taxon>Autobranchia</taxon>
        <taxon>Pteriomorphia</taxon>
        <taxon>Ostreida</taxon>
        <taxon>Ostreoidea</taxon>
        <taxon>Ostreidae</taxon>
        <taxon>Magallana</taxon>
    </lineage>
</organism>
<evidence type="ECO:0000313" key="5">
    <source>
        <dbReference type="Proteomes" id="UP000005408"/>
    </source>
</evidence>
<accession>A0A8W8LDD5</accession>
<dbReference type="CDD" id="cd10229">
    <property type="entry name" value="ASKHA_NBD_HSP70_HSPA12"/>
    <property type="match status" value="1"/>
</dbReference>
<evidence type="ECO:0000256" key="2">
    <source>
        <dbReference type="ARBA" id="ARBA00022741"/>
    </source>
</evidence>
<name>A0A8W8LDD5_MAGGI</name>
<dbReference type="Gene3D" id="3.30.420.40">
    <property type="match status" value="1"/>
</dbReference>
<dbReference type="GO" id="GO:0005524">
    <property type="term" value="F:ATP binding"/>
    <property type="evidence" value="ECO:0007669"/>
    <property type="project" value="UniProtKB-KW"/>
</dbReference>
<evidence type="ECO:0000256" key="1">
    <source>
        <dbReference type="ARBA" id="ARBA00007381"/>
    </source>
</evidence>
<evidence type="ECO:0000256" key="3">
    <source>
        <dbReference type="ARBA" id="ARBA00022840"/>
    </source>
</evidence>
<proteinExistence type="inferred from homology"/>
<dbReference type="SUPFAM" id="SSF53067">
    <property type="entry name" value="Actin-like ATPase domain"/>
    <property type="match status" value="2"/>
</dbReference>
<evidence type="ECO:0000313" key="4">
    <source>
        <dbReference type="EnsemblMetazoa" id="G276.1:cds"/>
    </source>
</evidence>
<sequence>MAQEKTNPKKGGEQKREKIVVAAIDFGSTYSGYAFSFRDDFQTNPLKIHTNHWSSVQSGGISYKAPTTVLLKPDQTFHSFGYDAEDKYAELSEAEEHQEWYYFSRFKMKLMNALDITKDQTGSDHLFSKLERDMEIDDIDGKKMPFMTIIAHAIRYLKEHLLRQLNDKNILEAVTADGIFWVLTVPAIWTDSAKQFTREAAREAGIHDDQLMLAYEPEAAALYCRLLPIDRFESGGEHQELVLKTFERGKKFMVIDLGGGTVDFSVQETTRTGKMKSIYEVCGGPWGGARVDQEFIQFLIKLVGADVFTEFKDASRSEYLELMRILEIKKKQIDFNSQNKIPVRIPNALFEILDEHTGCSISEIISKSPYASSIEYLRDKIIFDASLFRSFFRSSLQDIISHIRNILENPVCQNLLGIVVVGGYADSHLVIESLKDAFPTTRIIVPMESILAVAKGAVLFGHDPDVICSRVCRYTYGDDVCLPFNKDEHPYSNMTLINNVRYCKNIFQKFFERGEKVFLGEKRSFSSDYDFRDRGRADQREQPLTIKVYISNRKNPVFIYEEGCRKLGEIIVVCEHQSKFWPETFSCKIEMEIAGTEIQVTAIISTGEKAKAMFNFL</sequence>
<protein>
    <recommendedName>
        <fullName evidence="6">Heat shock 70 kDa protein 12B</fullName>
    </recommendedName>
</protein>
<dbReference type="OrthoDB" id="2963168at2759"/>